<feature type="compositionally biased region" description="Low complexity" evidence="1">
    <location>
        <begin position="19"/>
        <end position="39"/>
    </location>
</feature>
<dbReference type="InterPro" id="IPR007325">
    <property type="entry name" value="KFase/CYL"/>
</dbReference>
<reference evidence="3" key="1">
    <citation type="journal article" date="2019" name="Int. J. Syst. Evol. Microbiol.">
        <title>The Global Catalogue of Microorganisms (GCM) 10K type strain sequencing project: providing services to taxonomists for standard genome sequencing and annotation.</title>
        <authorList>
            <consortium name="The Broad Institute Genomics Platform"/>
            <consortium name="The Broad Institute Genome Sequencing Center for Infectious Disease"/>
            <person name="Wu L."/>
            <person name="Ma J."/>
        </authorList>
    </citation>
    <scope>NUCLEOTIDE SEQUENCE [LARGE SCALE GENOMIC DNA]</scope>
    <source>
        <strain evidence="3">CGMCC 4.7330</strain>
    </source>
</reference>
<dbReference type="Gene3D" id="3.50.30.50">
    <property type="entry name" value="Putative cyclase"/>
    <property type="match status" value="1"/>
</dbReference>
<accession>A0ABV8E1I6</accession>
<dbReference type="InterPro" id="IPR037175">
    <property type="entry name" value="KFase_sf"/>
</dbReference>
<dbReference type="Pfam" id="PF04199">
    <property type="entry name" value="Cyclase"/>
    <property type="match status" value="1"/>
</dbReference>
<dbReference type="PANTHER" id="PTHR31118">
    <property type="entry name" value="CYCLASE-LIKE PROTEIN 2"/>
    <property type="match status" value="1"/>
</dbReference>
<dbReference type="EC" id="3.5.-.-" evidence="2"/>
<keyword evidence="2" id="KW-0378">Hydrolase</keyword>
<name>A0ABV8E1I6_9NOCA</name>
<dbReference type="GO" id="GO:0016787">
    <property type="term" value="F:hydrolase activity"/>
    <property type="evidence" value="ECO:0007669"/>
    <property type="project" value="UniProtKB-KW"/>
</dbReference>
<protein>
    <submittedName>
        <fullName evidence="2">Cyclase family protein</fullName>
        <ecNumber evidence="2">3.5.-.-</ecNumber>
    </submittedName>
</protein>
<sequence>MCAPRIVRFAHDMARGNRRSTAGSARAAAAGSPDSADAGPEAGSPAGTRAAGGAEGHSTAAPDGVRPGGEAPRTGVPRRRALLGAGLAAFGAATVAAAAPAGAGSGVVLDLTHPLGPNLPVWPGNPPFASVPVATYERGGFAQHAIAYWEHTGTHVDAPLHRVPGGGSVDLIAPADLVAPLVVLDIRARVAGDPDAAVTVADIDAWRAAHGDIPERAFVAALTGWESRLAEQATFLNLDATGTQRTPGWTPEAATHLVTECGVVGFGIDTLSLDRGVARDSPAHTAILGSGRYGVEMLADLAAAPAAGATVVVGAPKHTGGTGGPCRVLALT</sequence>
<gene>
    <name evidence="2" type="ORF">ACFO0B_30365</name>
</gene>
<dbReference type="RefSeq" id="WP_378616910.1">
    <property type="nucleotide sequence ID" value="NZ_JBHSAX010000033.1"/>
</dbReference>
<feature type="region of interest" description="Disordered" evidence="1">
    <location>
        <begin position="14"/>
        <end position="76"/>
    </location>
</feature>
<proteinExistence type="predicted"/>
<evidence type="ECO:0000256" key="1">
    <source>
        <dbReference type="SAM" id="MobiDB-lite"/>
    </source>
</evidence>
<evidence type="ECO:0000313" key="3">
    <source>
        <dbReference type="Proteomes" id="UP001595696"/>
    </source>
</evidence>
<dbReference type="EMBL" id="JBHSAX010000033">
    <property type="protein sequence ID" value="MFC3966313.1"/>
    <property type="molecule type" value="Genomic_DNA"/>
</dbReference>
<comment type="caution">
    <text evidence="2">The sequence shown here is derived from an EMBL/GenBank/DDBJ whole genome shotgun (WGS) entry which is preliminary data.</text>
</comment>
<organism evidence="2 3">
    <name type="scientific">Nocardia jiangsuensis</name>
    <dbReference type="NCBI Taxonomy" id="1691563"/>
    <lineage>
        <taxon>Bacteria</taxon>
        <taxon>Bacillati</taxon>
        <taxon>Actinomycetota</taxon>
        <taxon>Actinomycetes</taxon>
        <taxon>Mycobacteriales</taxon>
        <taxon>Nocardiaceae</taxon>
        <taxon>Nocardia</taxon>
    </lineage>
</organism>
<keyword evidence="3" id="KW-1185">Reference proteome</keyword>
<dbReference type="SUPFAM" id="SSF102198">
    <property type="entry name" value="Putative cyclase"/>
    <property type="match status" value="1"/>
</dbReference>
<dbReference type="PANTHER" id="PTHR31118:SF12">
    <property type="entry name" value="CYCLASE-LIKE PROTEIN 2"/>
    <property type="match status" value="1"/>
</dbReference>
<evidence type="ECO:0000313" key="2">
    <source>
        <dbReference type="EMBL" id="MFC3966313.1"/>
    </source>
</evidence>
<dbReference type="Proteomes" id="UP001595696">
    <property type="component" value="Unassembled WGS sequence"/>
</dbReference>